<evidence type="ECO:0000313" key="2">
    <source>
        <dbReference type="EMBL" id="ACZ91174.1"/>
    </source>
</evidence>
<feature type="signal peptide" evidence="1">
    <location>
        <begin position="1"/>
        <end position="20"/>
    </location>
</feature>
<sequence>MSILASRATRMNSAARTALAGAGAAHTPSAVPLAWVNARPWPGWTPGGVCGVPDPALTPSSCGTASTTEPAGFVGAPKK</sequence>
<feature type="chain" id="PRO_5038461820" description="Secreted protein" evidence="1">
    <location>
        <begin position="21"/>
        <end position="79"/>
    </location>
</feature>
<dbReference type="AlphaFoldDB" id="D2B2E8"/>
<dbReference type="STRING" id="479432.Sros_8532"/>
<keyword evidence="3" id="KW-1185">Reference proteome</keyword>
<protein>
    <recommendedName>
        <fullName evidence="4">Secreted protein</fullName>
    </recommendedName>
</protein>
<keyword evidence="1" id="KW-0732">Signal</keyword>
<evidence type="ECO:0000313" key="3">
    <source>
        <dbReference type="Proteomes" id="UP000002029"/>
    </source>
</evidence>
<dbReference type="EMBL" id="CP001814">
    <property type="protein sequence ID" value="ACZ91174.1"/>
    <property type="molecule type" value="Genomic_DNA"/>
</dbReference>
<evidence type="ECO:0000256" key="1">
    <source>
        <dbReference type="SAM" id="SignalP"/>
    </source>
</evidence>
<name>D2B2E8_STRRD</name>
<dbReference type="HOGENOM" id="CLU_2604628_0_0_11"/>
<dbReference type="KEGG" id="sro:Sros_8532"/>
<reference evidence="2 3" key="1">
    <citation type="journal article" date="2010" name="Stand. Genomic Sci.">
        <title>Complete genome sequence of Streptosporangium roseum type strain (NI 9100).</title>
        <authorList>
            <person name="Nolan M."/>
            <person name="Sikorski J."/>
            <person name="Jando M."/>
            <person name="Lucas S."/>
            <person name="Lapidus A."/>
            <person name="Glavina Del Rio T."/>
            <person name="Chen F."/>
            <person name="Tice H."/>
            <person name="Pitluck S."/>
            <person name="Cheng J.F."/>
            <person name="Chertkov O."/>
            <person name="Sims D."/>
            <person name="Meincke L."/>
            <person name="Brettin T."/>
            <person name="Han C."/>
            <person name="Detter J.C."/>
            <person name="Bruce D."/>
            <person name="Goodwin L."/>
            <person name="Land M."/>
            <person name="Hauser L."/>
            <person name="Chang Y.J."/>
            <person name="Jeffries C.D."/>
            <person name="Ivanova N."/>
            <person name="Mavromatis K."/>
            <person name="Mikhailova N."/>
            <person name="Chen A."/>
            <person name="Palaniappan K."/>
            <person name="Chain P."/>
            <person name="Rohde M."/>
            <person name="Goker M."/>
            <person name="Bristow J."/>
            <person name="Eisen J.A."/>
            <person name="Markowitz V."/>
            <person name="Hugenholtz P."/>
            <person name="Kyrpides N.C."/>
            <person name="Klenk H.P."/>
        </authorList>
    </citation>
    <scope>NUCLEOTIDE SEQUENCE [LARGE SCALE GENOMIC DNA]</scope>
    <source>
        <strain evidence="3">ATCC 12428 / DSM 43021 / JCM 3005 / NI 9100</strain>
    </source>
</reference>
<organism evidence="2 3">
    <name type="scientific">Streptosporangium roseum (strain ATCC 12428 / DSM 43021 / JCM 3005 / KCTC 9067 / NCIMB 10171 / NRRL 2505 / NI 9100)</name>
    <dbReference type="NCBI Taxonomy" id="479432"/>
    <lineage>
        <taxon>Bacteria</taxon>
        <taxon>Bacillati</taxon>
        <taxon>Actinomycetota</taxon>
        <taxon>Actinomycetes</taxon>
        <taxon>Streptosporangiales</taxon>
        <taxon>Streptosporangiaceae</taxon>
        <taxon>Streptosporangium</taxon>
    </lineage>
</organism>
<dbReference type="RefSeq" id="WP_012894903.1">
    <property type="nucleotide sequence ID" value="NC_013595.1"/>
</dbReference>
<accession>D2B2E8</accession>
<dbReference type="Proteomes" id="UP000002029">
    <property type="component" value="Chromosome"/>
</dbReference>
<proteinExistence type="predicted"/>
<gene>
    <name evidence="2" type="ordered locus">Sros_8532</name>
</gene>
<evidence type="ECO:0008006" key="4">
    <source>
        <dbReference type="Google" id="ProtNLM"/>
    </source>
</evidence>